<dbReference type="NCBIfam" id="TIGR01368">
    <property type="entry name" value="CPSaseIIsmall"/>
    <property type="match status" value="1"/>
</dbReference>
<feature type="active site" evidence="11">
    <location>
        <position position="343"/>
    </location>
</feature>
<dbReference type="NCBIfam" id="NF009475">
    <property type="entry name" value="PRK12838.1"/>
    <property type="match status" value="1"/>
</dbReference>
<evidence type="ECO:0000256" key="10">
    <source>
        <dbReference type="ARBA" id="ARBA00049285"/>
    </source>
</evidence>
<keyword evidence="8 11" id="KW-0665">Pyrimidine biosynthesis</keyword>
<sequence>MDGKLTLSDGTVFLGKSFGFEGSTSGEVVFNTSMVGYPEALTDPSYFGQILVLTYPLQGNYGVPKKDFWESKKIQVKGLIVQNYIDHPSHFESEKTLGEWLREEKIPALQGIDTRALTIKLREHGVMLGRIEVESRVKSQESSNTKSRLSTLATGDFTYDPNKENILPYVSCKEVEVYGSGKKNIVLIDCGAKENIIRSLVKRGVKVTRVPWDFNPLDAKIDFDGVLISNGPGDPKQAKQTIENVEQILNKNIPTFGICLGSQILSLAAGGNTYKLKFGHRGQNQPIQDQITKKAIITSQNHGFAVDIKSMGSGWQEWFVNLNDGTNEGIRHKKKPFMAVQFHPEANPGPVDGGYLFDEFISFL</sequence>
<dbReference type="InterPro" id="IPR002474">
    <property type="entry name" value="CarbamoylP_synth_ssu_N"/>
</dbReference>
<keyword evidence="6 11" id="KW-0067">ATP-binding</keyword>
<dbReference type="PRINTS" id="PR00097">
    <property type="entry name" value="ANTSNTHASEII"/>
</dbReference>
<evidence type="ECO:0000256" key="9">
    <source>
        <dbReference type="ARBA" id="ARBA00048816"/>
    </source>
</evidence>
<feature type="binding site" evidence="11">
    <location>
        <position position="301"/>
    </location>
    <ligand>
        <name>L-glutamine</name>
        <dbReference type="ChEBI" id="CHEBI:58359"/>
    </ligand>
</feature>
<evidence type="ECO:0000256" key="7">
    <source>
        <dbReference type="ARBA" id="ARBA00022962"/>
    </source>
</evidence>
<dbReference type="CDD" id="cd01744">
    <property type="entry name" value="GATase1_CPSase"/>
    <property type="match status" value="1"/>
</dbReference>
<evidence type="ECO:0000256" key="1">
    <source>
        <dbReference type="ARBA" id="ARBA00004812"/>
    </source>
</evidence>
<dbReference type="UniPathway" id="UPA00068">
    <property type="reaction ID" value="UER00171"/>
</dbReference>
<comment type="caution">
    <text evidence="13">The sequence shown here is derived from an EMBL/GenBank/DDBJ whole genome shotgun (WGS) entry which is preliminary data.</text>
</comment>
<dbReference type="FunFam" id="3.50.30.20:FF:000001">
    <property type="entry name" value="Carbamoyl-phosphate synthase small chain"/>
    <property type="match status" value="1"/>
</dbReference>
<dbReference type="Gene3D" id="3.50.30.20">
    <property type="entry name" value="Carbamoyl-phosphate synthase small subunit, N-terminal domain"/>
    <property type="match status" value="1"/>
</dbReference>
<comment type="pathway">
    <text evidence="1 11">Pyrimidine metabolism; UMP biosynthesis via de novo pathway; (S)-dihydroorotate from bicarbonate: step 1/3.</text>
</comment>
<dbReference type="PROSITE" id="PS51273">
    <property type="entry name" value="GATASE_TYPE_1"/>
    <property type="match status" value="1"/>
</dbReference>
<dbReference type="GO" id="GO:0006541">
    <property type="term" value="P:glutamine metabolic process"/>
    <property type="evidence" value="ECO:0007669"/>
    <property type="project" value="InterPro"/>
</dbReference>
<keyword evidence="5 11" id="KW-0547">Nucleotide-binding</keyword>
<comment type="catalytic activity">
    <reaction evidence="10 11">
        <text>L-glutamine + H2O = L-glutamate + NH4(+)</text>
        <dbReference type="Rhea" id="RHEA:15889"/>
        <dbReference type="ChEBI" id="CHEBI:15377"/>
        <dbReference type="ChEBI" id="CHEBI:28938"/>
        <dbReference type="ChEBI" id="CHEBI:29985"/>
        <dbReference type="ChEBI" id="CHEBI:58359"/>
    </reaction>
</comment>
<dbReference type="PRINTS" id="PR00099">
    <property type="entry name" value="CPSGATASE"/>
</dbReference>
<evidence type="ECO:0000256" key="5">
    <source>
        <dbReference type="ARBA" id="ARBA00022741"/>
    </source>
</evidence>
<comment type="pathway">
    <text evidence="2 11">Amino-acid biosynthesis; L-arginine biosynthesis; carbamoyl phosphate from bicarbonate: step 1/1.</text>
</comment>
<dbReference type="GO" id="GO:0004088">
    <property type="term" value="F:carbamoyl-phosphate synthase (glutamine-hydrolyzing) activity"/>
    <property type="evidence" value="ECO:0007669"/>
    <property type="project" value="UniProtKB-UniRule"/>
</dbReference>
<dbReference type="PRINTS" id="PR00096">
    <property type="entry name" value="GATASE"/>
</dbReference>
<evidence type="ECO:0000256" key="4">
    <source>
        <dbReference type="ARBA" id="ARBA00022598"/>
    </source>
</evidence>
<dbReference type="InterPro" id="IPR029062">
    <property type="entry name" value="Class_I_gatase-like"/>
</dbReference>
<name>A0A0G0QQ49_9BACT</name>
<dbReference type="Gene3D" id="3.40.50.880">
    <property type="match status" value="1"/>
</dbReference>
<evidence type="ECO:0000259" key="12">
    <source>
        <dbReference type="SMART" id="SM01097"/>
    </source>
</evidence>
<dbReference type="GO" id="GO:0006207">
    <property type="term" value="P:'de novo' pyrimidine nucleobase biosynthetic process"/>
    <property type="evidence" value="ECO:0007669"/>
    <property type="project" value="InterPro"/>
</dbReference>
<feature type="active site" evidence="11">
    <location>
        <position position="345"/>
    </location>
</feature>
<feature type="binding site" evidence="11">
    <location>
        <position position="260"/>
    </location>
    <ligand>
        <name>L-glutamine</name>
        <dbReference type="ChEBI" id="CHEBI:58359"/>
    </ligand>
</feature>
<feature type="binding site" evidence="11">
    <location>
        <position position="233"/>
    </location>
    <ligand>
        <name>L-glutamine</name>
        <dbReference type="ChEBI" id="CHEBI:58359"/>
    </ligand>
</feature>
<dbReference type="SUPFAM" id="SSF52317">
    <property type="entry name" value="Class I glutamine amidotransferase-like"/>
    <property type="match status" value="1"/>
</dbReference>
<feature type="binding site" evidence="11">
    <location>
        <position position="263"/>
    </location>
    <ligand>
        <name>L-glutamine</name>
        <dbReference type="ChEBI" id="CHEBI:58359"/>
    </ligand>
</feature>
<comment type="similarity">
    <text evidence="3 11">Belongs to the CarA family.</text>
</comment>
<evidence type="ECO:0000256" key="11">
    <source>
        <dbReference type="HAMAP-Rule" id="MF_01209"/>
    </source>
</evidence>
<dbReference type="Pfam" id="PF00117">
    <property type="entry name" value="GATase"/>
    <property type="match status" value="1"/>
</dbReference>
<dbReference type="EMBL" id="LBYB01000003">
    <property type="protein sequence ID" value="KKR42233.1"/>
    <property type="molecule type" value="Genomic_DNA"/>
</dbReference>
<evidence type="ECO:0000256" key="3">
    <source>
        <dbReference type="ARBA" id="ARBA00007800"/>
    </source>
</evidence>
<comment type="subunit">
    <text evidence="11">Composed of two chains; the small (or glutamine) chain promotes the hydrolysis of glutamine to ammonia, which is used by the large (or ammonia) chain to synthesize carbamoyl phosphate. Tetramer of heterodimers (alpha,beta)4.</text>
</comment>
<dbReference type="PANTHER" id="PTHR43418">
    <property type="entry name" value="MULTIFUNCTIONAL TRYPTOPHAN BIOSYNTHESIS PROTEIN-RELATED"/>
    <property type="match status" value="1"/>
</dbReference>
<dbReference type="InterPro" id="IPR006274">
    <property type="entry name" value="CarbamoylP_synth_ssu"/>
</dbReference>
<dbReference type="InterPro" id="IPR050472">
    <property type="entry name" value="Anth_synth/Amidotransfase"/>
</dbReference>
<organism evidence="13 14">
    <name type="scientific">Candidatus Daviesbacteria bacterium GW2011_GWC2_40_12</name>
    <dbReference type="NCBI Taxonomy" id="1618431"/>
    <lineage>
        <taxon>Bacteria</taxon>
        <taxon>Candidatus Daviesiibacteriota</taxon>
    </lineage>
</organism>
<feature type="binding site" evidence="11">
    <location>
        <position position="231"/>
    </location>
    <ligand>
        <name>L-glutamine</name>
        <dbReference type="ChEBI" id="CHEBI:58359"/>
    </ligand>
</feature>
<dbReference type="PANTHER" id="PTHR43418:SF7">
    <property type="entry name" value="CARBAMOYL-PHOSPHATE SYNTHASE SMALL CHAIN"/>
    <property type="match status" value="1"/>
</dbReference>
<feature type="active site" description="Nucleophile" evidence="11">
    <location>
        <position position="259"/>
    </location>
</feature>
<dbReference type="Pfam" id="PF00988">
    <property type="entry name" value="CPSase_sm_chain"/>
    <property type="match status" value="1"/>
</dbReference>
<comment type="catalytic activity">
    <reaction evidence="9 11">
        <text>hydrogencarbonate + L-glutamine + 2 ATP + H2O = carbamoyl phosphate + L-glutamate + 2 ADP + phosphate + 2 H(+)</text>
        <dbReference type="Rhea" id="RHEA:18633"/>
        <dbReference type="ChEBI" id="CHEBI:15377"/>
        <dbReference type="ChEBI" id="CHEBI:15378"/>
        <dbReference type="ChEBI" id="CHEBI:17544"/>
        <dbReference type="ChEBI" id="CHEBI:29985"/>
        <dbReference type="ChEBI" id="CHEBI:30616"/>
        <dbReference type="ChEBI" id="CHEBI:43474"/>
        <dbReference type="ChEBI" id="CHEBI:58228"/>
        <dbReference type="ChEBI" id="CHEBI:58359"/>
        <dbReference type="ChEBI" id="CHEBI:456216"/>
        <dbReference type="EC" id="6.3.5.5"/>
    </reaction>
</comment>
<dbReference type="GO" id="GO:0006526">
    <property type="term" value="P:L-arginine biosynthetic process"/>
    <property type="evidence" value="ECO:0007669"/>
    <property type="project" value="UniProtKB-UniRule"/>
</dbReference>
<evidence type="ECO:0000313" key="14">
    <source>
        <dbReference type="Proteomes" id="UP000034881"/>
    </source>
</evidence>
<dbReference type="SMART" id="SM01097">
    <property type="entry name" value="CPSase_sm_chain"/>
    <property type="match status" value="1"/>
</dbReference>
<keyword evidence="11" id="KW-0055">Arginine biosynthesis</keyword>
<keyword evidence="7 11" id="KW-0315">Glutamine amidotransferase</keyword>
<dbReference type="GO" id="GO:0004359">
    <property type="term" value="F:glutaminase activity"/>
    <property type="evidence" value="ECO:0007669"/>
    <property type="project" value="RHEA"/>
</dbReference>
<dbReference type="InterPro" id="IPR036480">
    <property type="entry name" value="CarbP_synth_ssu_N_sf"/>
</dbReference>
<dbReference type="InterPro" id="IPR017926">
    <property type="entry name" value="GATASE"/>
</dbReference>
<dbReference type="EC" id="6.3.5.5" evidence="11"/>
<feature type="binding site" evidence="11">
    <location>
        <position position="303"/>
    </location>
    <ligand>
        <name>L-glutamine</name>
        <dbReference type="ChEBI" id="CHEBI:58359"/>
    </ligand>
</feature>
<dbReference type="SUPFAM" id="SSF52021">
    <property type="entry name" value="Carbamoyl phosphate synthetase, small subunit N-terminal domain"/>
    <property type="match status" value="1"/>
</dbReference>
<accession>A0A0G0QQ49</accession>
<keyword evidence="4 11" id="KW-0436">Ligase</keyword>
<dbReference type="PATRIC" id="fig|1618431.3.peg.485"/>
<feature type="domain" description="Carbamoyl-phosphate synthase small subunit N-terminal" evidence="12">
    <location>
        <begin position="1"/>
        <end position="132"/>
    </location>
</feature>
<dbReference type="AlphaFoldDB" id="A0A0G0QQ49"/>
<reference evidence="13 14" key="1">
    <citation type="journal article" date="2015" name="Nature">
        <title>rRNA introns, odd ribosomes, and small enigmatic genomes across a large radiation of phyla.</title>
        <authorList>
            <person name="Brown C.T."/>
            <person name="Hug L.A."/>
            <person name="Thomas B.C."/>
            <person name="Sharon I."/>
            <person name="Castelle C.J."/>
            <person name="Singh A."/>
            <person name="Wilkins M.J."/>
            <person name="Williams K.H."/>
            <person name="Banfield J.F."/>
        </authorList>
    </citation>
    <scope>NUCLEOTIDE SEQUENCE [LARGE SCALE GENOMIC DNA]</scope>
</reference>
<gene>
    <name evidence="11" type="primary">carA</name>
    <name evidence="13" type="ORF">UT77_C0003G0028</name>
</gene>
<comment type="function">
    <text evidence="11">Small subunit of the glutamine-dependent carbamoyl phosphate synthetase (CPSase). CPSase catalyzes the formation of carbamoyl phosphate from the ammonia moiety of glutamine, carbonate, and phosphate donated by ATP, constituting the first step of 2 biosynthetic pathways, one leading to arginine and/or urea and the other to pyrimidine nucleotides. The small subunit (glutamine amidotransferase) binds and cleaves glutamine to supply the large subunit with the substrate ammonia.</text>
</comment>
<dbReference type="GO" id="GO:0005524">
    <property type="term" value="F:ATP binding"/>
    <property type="evidence" value="ECO:0007669"/>
    <property type="project" value="UniProtKB-UniRule"/>
</dbReference>
<evidence type="ECO:0000256" key="2">
    <source>
        <dbReference type="ARBA" id="ARBA00005077"/>
    </source>
</evidence>
<feature type="binding site" evidence="11">
    <location>
        <position position="304"/>
    </location>
    <ligand>
        <name>L-glutamine</name>
        <dbReference type="ChEBI" id="CHEBI:58359"/>
    </ligand>
</feature>
<dbReference type="InterPro" id="IPR035686">
    <property type="entry name" value="CPSase_GATase1"/>
</dbReference>
<feature type="region of interest" description="CPSase" evidence="11">
    <location>
        <begin position="1"/>
        <end position="183"/>
    </location>
</feature>
<dbReference type="HAMAP" id="MF_01209">
    <property type="entry name" value="CPSase_S_chain"/>
    <property type="match status" value="1"/>
</dbReference>
<proteinExistence type="inferred from homology"/>
<evidence type="ECO:0000256" key="6">
    <source>
        <dbReference type="ARBA" id="ARBA00022840"/>
    </source>
</evidence>
<dbReference type="GO" id="GO:0044205">
    <property type="term" value="P:'de novo' UMP biosynthetic process"/>
    <property type="evidence" value="ECO:0007669"/>
    <property type="project" value="UniProtKB-UniRule"/>
</dbReference>
<dbReference type="UniPathway" id="UPA00070">
    <property type="reaction ID" value="UER00115"/>
</dbReference>
<protein>
    <recommendedName>
        <fullName evidence="11">Carbamoyl phosphate synthase small chain</fullName>
        <ecNumber evidence="11">6.3.5.5</ecNumber>
    </recommendedName>
    <alternativeName>
        <fullName evidence="11">Carbamoyl phosphate synthetase glutamine chain</fullName>
    </alternativeName>
</protein>
<feature type="binding site" evidence="11">
    <location>
        <position position="45"/>
    </location>
    <ligand>
        <name>L-glutamine</name>
        <dbReference type="ChEBI" id="CHEBI:58359"/>
    </ligand>
</feature>
<evidence type="ECO:0000256" key="8">
    <source>
        <dbReference type="ARBA" id="ARBA00022975"/>
    </source>
</evidence>
<evidence type="ECO:0000313" key="13">
    <source>
        <dbReference type="EMBL" id="KKR42233.1"/>
    </source>
</evidence>
<dbReference type="Proteomes" id="UP000034881">
    <property type="component" value="Unassembled WGS sequence"/>
</dbReference>
<keyword evidence="11" id="KW-0028">Amino-acid biosynthesis</keyword>